<dbReference type="PANTHER" id="PTHR11113">
    <property type="entry name" value="N-ACETYLGLUCOSAMINE-6-PHOSPHATE DEACETYLASE"/>
    <property type="match status" value="1"/>
</dbReference>
<protein>
    <recommendedName>
        <fullName evidence="2">adenine deaminase</fullName>
        <ecNumber evidence="2">3.5.4.2</ecNumber>
    </recommendedName>
</protein>
<dbReference type="EC" id="3.5.4.2" evidence="2"/>
<dbReference type="Gene3D" id="2.30.40.10">
    <property type="entry name" value="Urease, subunit C, domain 1"/>
    <property type="match status" value="1"/>
</dbReference>
<dbReference type="Proteomes" id="UP000538292">
    <property type="component" value="Unassembled WGS sequence"/>
</dbReference>
<dbReference type="InterPro" id="IPR032466">
    <property type="entry name" value="Metal_Hydrolase"/>
</dbReference>
<feature type="domain" description="Adenine deaminase C-terminal" evidence="6">
    <location>
        <begin position="417"/>
        <end position="580"/>
    </location>
</feature>
<feature type="domain" description="Amidohydrolase-related" evidence="5">
    <location>
        <begin position="78"/>
        <end position="362"/>
    </location>
</feature>
<comment type="catalytic activity">
    <reaction evidence="4">
        <text>adenine + H2O + H(+) = hypoxanthine + NH4(+)</text>
        <dbReference type="Rhea" id="RHEA:23688"/>
        <dbReference type="ChEBI" id="CHEBI:15377"/>
        <dbReference type="ChEBI" id="CHEBI:15378"/>
        <dbReference type="ChEBI" id="CHEBI:16708"/>
        <dbReference type="ChEBI" id="CHEBI:17368"/>
        <dbReference type="ChEBI" id="CHEBI:28938"/>
        <dbReference type="EC" id="3.5.4.2"/>
    </reaction>
</comment>
<dbReference type="Gene3D" id="3.20.20.140">
    <property type="entry name" value="Metal-dependent hydrolases"/>
    <property type="match status" value="1"/>
</dbReference>
<dbReference type="GO" id="GO:0000034">
    <property type="term" value="F:adenine deaminase activity"/>
    <property type="evidence" value="ECO:0007669"/>
    <property type="project" value="UniProtKB-EC"/>
</dbReference>
<evidence type="ECO:0000313" key="7">
    <source>
        <dbReference type="EMBL" id="MBA4601068.1"/>
    </source>
</evidence>
<keyword evidence="3" id="KW-0378">Hydrolase</keyword>
<evidence type="ECO:0000256" key="2">
    <source>
        <dbReference type="ARBA" id="ARBA00012782"/>
    </source>
</evidence>
<dbReference type="PANTHER" id="PTHR11113:SF6">
    <property type="entry name" value="ADENINE DEAMINASE YERA-RELATED"/>
    <property type="match status" value="1"/>
</dbReference>
<dbReference type="InterPro" id="IPR011059">
    <property type="entry name" value="Metal-dep_hydrolase_composite"/>
</dbReference>
<dbReference type="InterPro" id="IPR006680">
    <property type="entry name" value="Amidohydro-rel"/>
</dbReference>
<name>A0A7W1XPV0_9BACL</name>
<dbReference type="SUPFAM" id="SSF51338">
    <property type="entry name" value="Composite domain of metallo-dependent hydrolases"/>
    <property type="match status" value="1"/>
</dbReference>
<dbReference type="Pfam" id="PF13382">
    <property type="entry name" value="Adenine_deam_C"/>
    <property type="match status" value="1"/>
</dbReference>
<evidence type="ECO:0000256" key="3">
    <source>
        <dbReference type="ARBA" id="ARBA00022801"/>
    </source>
</evidence>
<sequence length="593" mass="67083">MYIKTSKREQNLLIEVAMGKKTPSMLILGGTILNVYTGELEKADIALAGKRVVYVGPIEKSGLKLDEEIKTLDATGQVLVPGYIEPHAHPSQVYHPLTLAEKAGALGTTTLLCDNIAFFEQQDLSQVLNMMEQLKESPVKIFWWARLDAQATLPGERKRLFDFERVEEMIHYDRVVQTGELTDWHALLDGDDRMVAWITAARNEGKRVEGHVPGATCRTLSRLAAAGLTGDHESISFSDVWQRLKLGYMVTLRHSSIRPDLPRIMEELVQRKNVPWHRLMMTTDGATPLYFKKGFNDFLIRLAIQCGCPPVYAYQMVTINPAVYYRLDEHLGAIAPGRLADINFLTSLEEPSPARVIANGEVIAENGIYLPEKKMSRDCVYAGMDWDIATFEVKPEDLVIPDQGTRRFPVIHMVDSVITKRSKEKVESRDEKIYLPKDDERLFVFLIDRYGKWITPGLVRGFAREIDGLATTFTGSRDILVLGKDPQSMAKAANRVIQERGGIVWIQNGKVKYHLYLPILGLMKDDSIDDLIPQLEPLVQELEKYGFSFLDPLFTFCFLSSTHLPHIRLTSDGVIQVNRKKVEITSHQMVSIK</sequence>
<comment type="similarity">
    <text evidence="1">Belongs to the metallo-dependent hydrolases superfamily. Adenine deaminase family.</text>
</comment>
<accession>A0A7W1XPV0</accession>
<proteinExistence type="inferred from homology"/>
<evidence type="ECO:0000259" key="5">
    <source>
        <dbReference type="Pfam" id="PF01979"/>
    </source>
</evidence>
<comment type="caution">
    <text evidence="7">The sequence shown here is derived from an EMBL/GenBank/DDBJ whole genome shotgun (WGS) entry which is preliminary data.</text>
</comment>
<evidence type="ECO:0000256" key="4">
    <source>
        <dbReference type="ARBA" id="ARBA00047720"/>
    </source>
</evidence>
<evidence type="ECO:0000259" key="6">
    <source>
        <dbReference type="Pfam" id="PF13382"/>
    </source>
</evidence>
<dbReference type="Pfam" id="PF01979">
    <property type="entry name" value="Amidohydro_1"/>
    <property type="match status" value="1"/>
</dbReference>
<evidence type="ECO:0000313" key="8">
    <source>
        <dbReference type="Proteomes" id="UP000538292"/>
    </source>
</evidence>
<dbReference type="EMBL" id="JACEOL010000004">
    <property type="protein sequence ID" value="MBA4601068.1"/>
    <property type="molecule type" value="Genomic_DNA"/>
</dbReference>
<dbReference type="SUPFAM" id="SSF51556">
    <property type="entry name" value="Metallo-dependent hydrolases"/>
    <property type="match status" value="1"/>
</dbReference>
<dbReference type="InterPro" id="IPR026912">
    <property type="entry name" value="Adenine_deam_C"/>
</dbReference>
<dbReference type="RefSeq" id="WP_220183949.1">
    <property type="nucleotide sequence ID" value="NZ_JACEOL010000004.1"/>
</dbReference>
<keyword evidence="8" id="KW-1185">Reference proteome</keyword>
<gene>
    <name evidence="7" type="ORF">H2C83_01740</name>
</gene>
<evidence type="ECO:0000256" key="1">
    <source>
        <dbReference type="ARBA" id="ARBA00006773"/>
    </source>
</evidence>
<reference evidence="7 8" key="1">
    <citation type="submission" date="2020-07" db="EMBL/GenBank/DDBJ databases">
        <title>Thermoactinomyces phylogeny.</title>
        <authorList>
            <person name="Dunlap C."/>
        </authorList>
    </citation>
    <scope>NUCLEOTIDE SEQUENCE [LARGE SCALE GENOMIC DNA]</scope>
    <source>
        <strain evidence="7 8">AMNI-1</strain>
    </source>
</reference>
<organism evidence="7 8">
    <name type="scientific">Thermoactinomyces mirandus</name>
    <dbReference type="NCBI Taxonomy" id="2756294"/>
    <lineage>
        <taxon>Bacteria</taxon>
        <taxon>Bacillati</taxon>
        <taxon>Bacillota</taxon>
        <taxon>Bacilli</taxon>
        <taxon>Bacillales</taxon>
        <taxon>Thermoactinomycetaceae</taxon>
        <taxon>Thermoactinomyces</taxon>
    </lineage>
</organism>
<dbReference type="AlphaFoldDB" id="A0A7W1XPV0"/>